<dbReference type="STRING" id="6573.A0A210QBD9"/>
<feature type="transmembrane region" description="Helical" evidence="8">
    <location>
        <begin position="38"/>
        <end position="57"/>
    </location>
</feature>
<sequence length="227" mass="25080">MTTPVADPNSSTTMMPNYTEAQSFFVDAPYVNGAAEGMNTLGLVVFSIFFGCILQQMKGKGKPLVDFFECLHLASMKLVTLVIWFSPIGIIFLIASKLVAMERPEDIFEQLGYYMATVLTGLGIHAFILLPILYFIIVRKNPYRFMYNMLKALLTAWGTASSSATLPITMECLEDNNHVDIRVVKFVTPIGATINMDGTALYEAVASIFIAQNIGVELDIGQVIIIR</sequence>
<dbReference type="PANTHER" id="PTHR11958">
    <property type="entry name" value="SODIUM/DICARBOXYLATE SYMPORTER-RELATED"/>
    <property type="match status" value="1"/>
</dbReference>
<dbReference type="InterPro" id="IPR001991">
    <property type="entry name" value="Na-dicarboxylate_symporter"/>
</dbReference>
<dbReference type="GO" id="GO:0015175">
    <property type="term" value="F:neutral L-amino acid transmembrane transporter activity"/>
    <property type="evidence" value="ECO:0007669"/>
    <property type="project" value="TreeGrafter"/>
</dbReference>
<comment type="subcellular location">
    <subcellularLocation>
        <location evidence="1 8">Membrane</location>
        <topology evidence="1 8">Multi-pass membrane protein</topology>
    </subcellularLocation>
</comment>
<dbReference type="SUPFAM" id="SSF118215">
    <property type="entry name" value="Proton glutamate symport protein"/>
    <property type="match status" value="1"/>
</dbReference>
<dbReference type="GO" id="GO:0005886">
    <property type="term" value="C:plasma membrane"/>
    <property type="evidence" value="ECO:0007669"/>
    <property type="project" value="TreeGrafter"/>
</dbReference>
<proteinExistence type="inferred from homology"/>
<dbReference type="InterPro" id="IPR018107">
    <property type="entry name" value="Na-dicarboxylate_symporter_CS"/>
</dbReference>
<keyword evidence="6 8" id="KW-0472">Membrane</keyword>
<dbReference type="PANTHER" id="PTHR11958:SF63">
    <property type="entry name" value="AMINO ACID TRANSPORTER"/>
    <property type="match status" value="1"/>
</dbReference>
<dbReference type="PROSITE" id="PS00714">
    <property type="entry name" value="NA_DICARBOXYL_SYMP_2"/>
    <property type="match status" value="1"/>
</dbReference>
<evidence type="ECO:0000313" key="9">
    <source>
        <dbReference type="EMBL" id="OWF46041.1"/>
    </source>
</evidence>
<keyword evidence="4 8" id="KW-0769">Symport</keyword>
<comment type="caution">
    <text evidence="8">Lacks conserved residue(s) required for the propagation of feature annotation.</text>
</comment>
<dbReference type="AlphaFoldDB" id="A0A210QBD9"/>
<dbReference type="Pfam" id="PF00375">
    <property type="entry name" value="SDF"/>
    <property type="match status" value="1"/>
</dbReference>
<dbReference type="PRINTS" id="PR00173">
    <property type="entry name" value="EDTRNSPORT"/>
</dbReference>
<feature type="transmembrane region" description="Helical" evidence="8">
    <location>
        <begin position="111"/>
        <end position="137"/>
    </location>
</feature>
<evidence type="ECO:0000256" key="7">
    <source>
        <dbReference type="ARBA" id="ARBA00023180"/>
    </source>
</evidence>
<organism evidence="9 10">
    <name type="scientific">Mizuhopecten yessoensis</name>
    <name type="common">Japanese scallop</name>
    <name type="synonym">Patinopecten yessoensis</name>
    <dbReference type="NCBI Taxonomy" id="6573"/>
    <lineage>
        <taxon>Eukaryota</taxon>
        <taxon>Metazoa</taxon>
        <taxon>Spiralia</taxon>
        <taxon>Lophotrochozoa</taxon>
        <taxon>Mollusca</taxon>
        <taxon>Bivalvia</taxon>
        <taxon>Autobranchia</taxon>
        <taxon>Pteriomorphia</taxon>
        <taxon>Pectinida</taxon>
        <taxon>Pectinoidea</taxon>
        <taxon>Pectinidae</taxon>
        <taxon>Mizuhopecten</taxon>
    </lineage>
</organism>
<dbReference type="GO" id="GO:0005313">
    <property type="term" value="F:L-glutamate transmembrane transporter activity"/>
    <property type="evidence" value="ECO:0007669"/>
    <property type="project" value="TreeGrafter"/>
</dbReference>
<accession>A0A210QBD9</accession>
<protein>
    <recommendedName>
        <fullName evidence="8">Amino acid transporter</fullName>
    </recommendedName>
</protein>
<name>A0A210QBD9_MIZYE</name>
<reference evidence="9 10" key="1">
    <citation type="journal article" date="2017" name="Nat. Ecol. Evol.">
        <title>Scallop genome provides insights into evolution of bilaterian karyotype and development.</title>
        <authorList>
            <person name="Wang S."/>
            <person name="Zhang J."/>
            <person name="Jiao W."/>
            <person name="Li J."/>
            <person name="Xun X."/>
            <person name="Sun Y."/>
            <person name="Guo X."/>
            <person name="Huan P."/>
            <person name="Dong B."/>
            <person name="Zhang L."/>
            <person name="Hu X."/>
            <person name="Sun X."/>
            <person name="Wang J."/>
            <person name="Zhao C."/>
            <person name="Wang Y."/>
            <person name="Wang D."/>
            <person name="Huang X."/>
            <person name="Wang R."/>
            <person name="Lv J."/>
            <person name="Li Y."/>
            <person name="Zhang Z."/>
            <person name="Liu B."/>
            <person name="Lu W."/>
            <person name="Hui Y."/>
            <person name="Liang J."/>
            <person name="Zhou Z."/>
            <person name="Hou R."/>
            <person name="Li X."/>
            <person name="Liu Y."/>
            <person name="Li H."/>
            <person name="Ning X."/>
            <person name="Lin Y."/>
            <person name="Zhao L."/>
            <person name="Xing Q."/>
            <person name="Dou J."/>
            <person name="Li Y."/>
            <person name="Mao J."/>
            <person name="Guo H."/>
            <person name="Dou H."/>
            <person name="Li T."/>
            <person name="Mu C."/>
            <person name="Jiang W."/>
            <person name="Fu Q."/>
            <person name="Fu X."/>
            <person name="Miao Y."/>
            <person name="Liu J."/>
            <person name="Yu Q."/>
            <person name="Li R."/>
            <person name="Liao H."/>
            <person name="Li X."/>
            <person name="Kong Y."/>
            <person name="Jiang Z."/>
            <person name="Chourrout D."/>
            <person name="Li R."/>
            <person name="Bao Z."/>
        </authorList>
    </citation>
    <scope>NUCLEOTIDE SEQUENCE [LARGE SCALE GENOMIC DNA]</scope>
    <source>
        <strain evidence="9 10">PY_sf001</strain>
    </source>
</reference>
<comment type="caution">
    <text evidence="9">The sequence shown here is derived from an EMBL/GenBank/DDBJ whole genome shotgun (WGS) entry which is preliminary data.</text>
</comment>
<dbReference type="InterPro" id="IPR036458">
    <property type="entry name" value="Na:dicarbo_symporter_sf"/>
</dbReference>
<gene>
    <name evidence="9" type="ORF">KP79_PYT08020</name>
</gene>
<evidence type="ECO:0000256" key="3">
    <source>
        <dbReference type="ARBA" id="ARBA00022692"/>
    </source>
</evidence>
<evidence type="ECO:0000256" key="4">
    <source>
        <dbReference type="ARBA" id="ARBA00022847"/>
    </source>
</evidence>
<comment type="similarity">
    <text evidence="8">Belongs to the dicarboxylate/amino acid:cation symporter (DAACS) (TC 2.A.23) family.</text>
</comment>
<keyword evidence="7" id="KW-0325">Glycoprotein</keyword>
<evidence type="ECO:0000256" key="1">
    <source>
        <dbReference type="ARBA" id="ARBA00004141"/>
    </source>
</evidence>
<keyword evidence="5 8" id="KW-1133">Transmembrane helix</keyword>
<dbReference type="OrthoDB" id="5877963at2759"/>
<evidence type="ECO:0000256" key="8">
    <source>
        <dbReference type="RuleBase" id="RU361216"/>
    </source>
</evidence>
<dbReference type="GO" id="GO:0015501">
    <property type="term" value="F:glutamate:sodium symporter activity"/>
    <property type="evidence" value="ECO:0007669"/>
    <property type="project" value="TreeGrafter"/>
</dbReference>
<keyword evidence="3 8" id="KW-0812">Transmembrane</keyword>
<dbReference type="InterPro" id="IPR050746">
    <property type="entry name" value="DAACS"/>
</dbReference>
<feature type="transmembrane region" description="Helical" evidence="8">
    <location>
        <begin position="78"/>
        <end position="99"/>
    </location>
</feature>
<keyword evidence="2 8" id="KW-0813">Transport</keyword>
<evidence type="ECO:0000256" key="5">
    <source>
        <dbReference type="ARBA" id="ARBA00022989"/>
    </source>
</evidence>
<keyword evidence="10" id="KW-1185">Reference proteome</keyword>
<evidence type="ECO:0000256" key="6">
    <source>
        <dbReference type="ARBA" id="ARBA00023136"/>
    </source>
</evidence>
<evidence type="ECO:0000313" key="10">
    <source>
        <dbReference type="Proteomes" id="UP000242188"/>
    </source>
</evidence>
<dbReference type="EMBL" id="NEDP02004290">
    <property type="protein sequence ID" value="OWF46041.1"/>
    <property type="molecule type" value="Genomic_DNA"/>
</dbReference>
<dbReference type="Proteomes" id="UP000242188">
    <property type="component" value="Unassembled WGS sequence"/>
</dbReference>
<dbReference type="Gene3D" id="1.10.3860.10">
    <property type="entry name" value="Sodium:dicarboxylate symporter"/>
    <property type="match status" value="1"/>
</dbReference>
<evidence type="ECO:0000256" key="2">
    <source>
        <dbReference type="ARBA" id="ARBA00022448"/>
    </source>
</evidence>